<dbReference type="Pfam" id="PF01070">
    <property type="entry name" value="FMN_dh"/>
    <property type="match status" value="1"/>
</dbReference>
<organism evidence="5 6">
    <name type="scientific">Sarocladium strictum</name>
    <name type="common">Black bundle disease fungus</name>
    <name type="synonym">Acremonium strictum</name>
    <dbReference type="NCBI Taxonomy" id="5046"/>
    <lineage>
        <taxon>Eukaryota</taxon>
        <taxon>Fungi</taxon>
        <taxon>Dikarya</taxon>
        <taxon>Ascomycota</taxon>
        <taxon>Pezizomycotina</taxon>
        <taxon>Sordariomycetes</taxon>
        <taxon>Hypocreomycetidae</taxon>
        <taxon>Hypocreales</taxon>
        <taxon>Sarocladiaceae</taxon>
        <taxon>Sarocladium</taxon>
    </lineage>
</organism>
<reference evidence="5" key="1">
    <citation type="submission" date="2022-10" db="EMBL/GenBank/DDBJ databases">
        <title>Determination and structural analysis of whole genome sequence of Sarocladium strictum F4-1.</title>
        <authorList>
            <person name="Hu L."/>
            <person name="Jiang Y."/>
        </authorList>
    </citation>
    <scope>NUCLEOTIDE SEQUENCE</scope>
    <source>
        <strain evidence="5">F4-1</strain>
    </source>
</reference>
<accession>A0AA39L3M5</accession>
<evidence type="ECO:0000256" key="1">
    <source>
        <dbReference type="ARBA" id="ARBA00001917"/>
    </source>
</evidence>
<dbReference type="SUPFAM" id="SSF51395">
    <property type="entry name" value="FMN-linked oxidoreductases"/>
    <property type="match status" value="1"/>
</dbReference>
<dbReference type="Proteomes" id="UP001175261">
    <property type="component" value="Unassembled WGS sequence"/>
</dbReference>
<gene>
    <name evidence="5" type="ORF">NLU13_9871</name>
</gene>
<dbReference type="GO" id="GO:0016491">
    <property type="term" value="F:oxidoreductase activity"/>
    <property type="evidence" value="ECO:0007669"/>
    <property type="project" value="UniProtKB-KW"/>
</dbReference>
<evidence type="ECO:0000259" key="3">
    <source>
        <dbReference type="PROSITE" id="PS50255"/>
    </source>
</evidence>
<dbReference type="PROSITE" id="PS50255">
    <property type="entry name" value="CYTOCHROME_B5_2"/>
    <property type="match status" value="1"/>
</dbReference>
<protein>
    <submittedName>
        <fullName evidence="5">Uncharacterized protein</fullName>
    </submittedName>
</protein>
<dbReference type="InterPro" id="IPR036400">
    <property type="entry name" value="Cyt_B5-like_heme/steroid_sf"/>
</dbReference>
<dbReference type="Gene3D" id="3.20.20.70">
    <property type="entry name" value="Aldolase class I"/>
    <property type="match status" value="1"/>
</dbReference>
<comment type="caution">
    <text evidence="5">The sequence shown here is derived from an EMBL/GenBank/DDBJ whole genome shotgun (WGS) entry which is preliminary data.</text>
</comment>
<dbReference type="InterPro" id="IPR037396">
    <property type="entry name" value="FMN_HAD"/>
</dbReference>
<name>A0AA39L3M5_SARSR</name>
<evidence type="ECO:0000259" key="4">
    <source>
        <dbReference type="PROSITE" id="PS51349"/>
    </source>
</evidence>
<dbReference type="InterPro" id="IPR001199">
    <property type="entry name" value="Cyt_B5-like_heme/steroid-bd"/>
</dbReference>
<comment type="cofactor">
    <cofactor evidence="1">
        <name>FMN</name>
        <dbReference type="ChEBI" id="CHEBI:58210"/>
    </cofactor>
</comment>
<evidence type="ECO:0000313" key="5">
    <source>
        <dbReference type="EMBL" id="KAK0382775.1"/>
    </source>
</evidence>
<evidence type="ECO:0000313" key="6">
    <source>
        <dbReference type="Proteomes" id="UP001175261"/>
    </source>
</evidence>
<dbReference type="InterPro" id="IPR000262">
    <property type="entry name" value="FMN-dep_DH"/>
</dbReference>
<feature type="domain" description="FMN hydroxy acid dehydrogenase" evidence="4">
    <location>
        <begin position="104"/>
        <end position="465"/>
    </location>
</feature>
<keyword evidence="6" id="KW-1185">Reference proteome</keyword>
<dbReference type="InterPro" id="IPR013785">
    <property type="entry name" value="Aldolase_TIM"/>
</dbReference>
<dbReference type="PROSITE" id="PS51349">
    <property type="entry name" value="FMN_HYDROXY_ACID_DH_2"/>
    <property type="match status" value="1"/>
</dbReference>
<dbReference type="SMART" id="SM01117">
    <property type="entry name" value="Cyt-b5"/>
    <property type="match status" value="1"/>
</dbReference>
<dbReference type="PANTHER" id="PTHR10578">
    <property type="entry name" value="S -2-HYDROXY-ACID OXIDASE-RELATED"/>
    <property type="match status" value="1"/>
</dbReference>
<dbReference type="PANTHER" id="PTHR10578:SF104">
    <property type="entry name" value="CYTOCHROME B2, MITOCHONDRIAL-RELATED"/>
    <property type="match status" value="1"/>
</dbReference>
<feature type="domain" description="Cytochrome b5 heme-binding" evidence="3">
    <location>
        <begin position="2"/>
        <end position="79"/>
    </location>
</feature>
<dbReference type="AlphaFoldDB" id="A0AA39L3M5"/>
<keyword evidence="2" id="KW-0560">Oxidoreductase</keyword>
<sequence>MVRQISATEVQVHNTAEDLWIVVNSQVFDMTDFAKEHPGGQEIILRHAGRDASTPYNEVHSPTLITKSLSKDKHVGELDGSTIPLDWTNSNDKALEGQQDTEHPGLEAIINLDDFEKAAKVKMAAKPWAYISGGSLDNITRDANREMLRRIWFRPFILRNVGSVTTRSKLFGCDLDMPVYIAPTGAAKAGGAEGELTLARAAAASGIVHCFATPSSYTHEEILEATEKQAFLQLYVNKDRAKSEAAVKAADATGKLKAIFVTVDVPVIPKREDDERIKSQVAIPVAGIQNQAGTRSDKTGAGFARQTSSFIDPTFNWNDLTWLRSITKAPIVVKGIQRASDARMAARMGCAGIVLSNHGGRAADNAPPAILVLLEMQKQCPEVFLKMPVLVDGGFRRGADIVKAICLGATAVGLGRPFLYSLGYGQDGVEHAVNIIKDEIETTMRLCGMTGLMRDAHPDYVNTSELDVLVPGWKHPYARKYSRLGGVMGWIRSKL</sequence>
<dbReference type="EMBL" id="JAPDFR010000010">
    <property type="protein sequence ID" value="KAK0382775.1"/>
    <property type="molecule type" value="Genomic_DNA"/>
</dbReference>
<proteinExistence type="predicted"/>
<dbReference type="Gene3D" id="3.10.120.10">
    <property type="entry name" value="Cytochrome b5-like heme/steroid binding domain"/>
    <property type="match status" value="1"/>
</dbReference>
<dbReference type="Pfam" id="PF00173">
    <property type="entry name" value="Cyt-b5"/>
    <property type="match status" value="1"/>
</dbReference>
<evidence type="ECO:0000256" key="2">
    <source>
        <dbReference type="ARBA" id="ARBA00023002"/>
    </source>
</evidence>
<dbReference type="SUPFAM" id="SSF55856">
    <property type="entry name" value="Cytochrome b5-like heme/steroid binding domain"/>
    <property type="match status" value="1"/>
</dbReference>
<dbReference type="PRINTS" id="PR00363">
    <property type="entry name" value="CYTOCHROMEB5"/>
</dbReference>